<gene>
    <name evidence="5" type="ORF">FYJ75_13320</name>
</gene>
<proteinExistence type="predicted"/>
<dbReference type="InterPro" id="IPR052977">
    <property type="entry name" value="Polyferredoxin-like_ET"/>
</dbReference>
<dbReference type="InterPro" id="IPR007525">
    <property type="entry name" value="FrhB_FdhB_C"/>
</dbReference>
<dbReference type="InterPro" id="IPR017900">
    <property type="entry name" value="4Fe4S_Fe_S_CS"/>
</dbReference>
<dbReference type="GO" id="GO:0046872">
    <property type="term" value="F:metal ion binding"/>
    <property type="evidence" value="ECO:0007669"/>
    <property type="project" value="UniProtKB-KW"/>
</dbReference>
<dbReference type="Proteomes" id="UP000474024">
    <property type="component" value="Unassembled WGS sequence"/>
</dbReference>
<dbReference type="SUPFAM" id="SSF54862">
    <property type="entry name" value="4Fe-4S ferredoxins"/>
    <property type="match status" value="1"/>
</dbReference>
<keyword evidence="6" id="KW-1185">Reference proteome</keyword>
<reference evidence="5 6" key="1">
    <citation type="submission" date="2019-08" db="EMBL/GenBank/DDBJ databases">
        <title>In-depth cultivation of the pig gut microbiome towards novel bacterial diversity and tailored functional studies.</title>
        <authorList>
            <person name="Wylensek D."/>
            <person name="Hitch T.C.A."/>
            <person name="Clavel T."/>
        </authorList>
    </citation>
    <scope>NUCLEOTIDE SEQUENCE [LARGE SCALE GENOMIC DNA]</scope>
    <source>
        <strain evidence="5 6">MUC/MUC-530-WT-4D</strain>
    </source>
</reference>
<dbReference type="PANTHER" id="PTHR43193:SF2">
    <property type="entry name" value="POLYFERREDOXIN PROTEIN FWDF"/>
    <property type="match status" value="1"/>
</dbReference>
<keyword evidence="2" id="KW-0408">Iron</keyword>
<keyword evidence="3" id="KW-0411">Iron-sulfur</keyword>
<dbReference type="PROSITE" id="PS51379">
    <property type="entry name" value="4FE4S_FER_2"/>
    <property type="match status" value="2"/>
</dbReference>
<comment type="caution">
    <text evidence="5">The sequence shown here is derived from an EMBL/GenBank/DDBJ whole genome shotgun (WGS) entry which is preliminary data.</text>
</comment>
<evidence type="ECO:0000256" key="3">
    <source>
        <dbReference type="ARBA" id="ARBA00023014"/>
    </source>
</evidence>
<dbReference type="Pfam" id="PF12838">
    <property type="entry name" value="Fer4_7"/>
    <property type="match status" value="1"/>
</dbReference>
<dbReference type="PANTHER" id="PTHR43193">
    <property type="match status" value="1"/>
</dbReference>
<dbReference type="InterPro" id="IPR017896">
    <property type="entry name" value="4Fe4S_Fe-S-bd"/>
</dbReference>
<dbReference type="PROSITE" id="PS00198">
    <property type="entry name" value="4FE4S_FER_1"/>
    <property type="match status" value="1"/>
</dbReference>
<dbReference type="RefSeq" id="WP_154430925.1">
    <property type="nucleotide sequence ID" value="NZ_VUNI01000032.1"/>
</dbReference>
<evidence type="ECO:0000313" key="6">
    <source>
        <dbReference type="Proteomes" id="UP000474024"/>
    </source>
</evidence>
<organism evidence="5 6">
    <name type="scientific">Roseburia porci</name>
    <dbReference type="NCBI Taxonomy" id="2605790"/>
    <lineage>
        <taxon>Bacteria</taxon>
        <taxon>Bacillati</taxon>
        <taxon>Bacillota</taxon>
        <taxon>Clostridia</taxon>
        <taxon>Lachnospirales</taxon>
        <taxon>Lachnospiraceae</taxon>
        <taxon>Roseburia</taxon>
    </lineage>
</organism>
<dbReference type="AlphaFoldDB" id="A0A6L5YVE3"/>
<keyword evidence="1" id="KW-0479">Metal-binding</keyword>
<evidence type="ECO:0000259" key="4">
    <source>
        <dbReference type="PROSITE" id="PS51379"/>
    </source>
</evidence>
<evidence type="ECO:0000256" key="2">
    <source>
        <dbReference type="ARBA" id="ARBA00023004"/>
    </source>
</evidence>
<dbReference type="Gene3D" id="3.30.70.20">
    <property type="match status" value="1"/>
</dbReference>
<feature type="domain" description="4Fe-4S ferredoxin-type" evidence="4">
    <location>
        <begin position="35"/>
        <end position="64"/>
    </location>
</feature>
<accession>A0A6L5YVE3</accession>
<name>A0A6L5YVE3_9FIRM</name>
<dbReference type="Pfam" id="PF04432">
    <property type="entry name" value="FrhB_FdhB_C"/>
    <property type="match status" value="1"/>
</dbReference>
<protein>
    <submittedName>
        <fullName evidence="5">4Fe-4S dicluster domain-containing protein</fullName>
    </submittedName>
</protein>
<dbReference type="GO" id="GO:0051536">
    <property type="term" value="F:iron-sulfur cluster binding"/>
    <property type="evidence" value="ECO:0007669"/>
    <property type="project" value="UniProtKB-KW"/>
</dbReference>
<sequence length="389" mass="44171">MISSIEKNKCTGCKMCGDICPSGAVDFKTENDGCWYPTVDEEKCIECGLCIKKCPALNIVPSDNNSDPAVYAAWSLNEKVRYDSTSGGIYYEVAKAFIDEGGYIAGCIFSSDFKTAKHVIGKTYDDLNAIMGSKYFQSDTAGIYKEISTLIKNGEKVLFCGTPCQVAALRSFLGKDQRNLYLLDFICKGINSPKAYTAYIDEIERNYKSSVKLVRQKSKKTGWQSLATNIIFQNGKEYHKDRYTDWWIQGYTCGNLFMRENCQECLYKTMPRQADLTFGDFWGIKGCSDEDVQKGISVVFENSQKGAELIQAAIKNLHLEKRSLDEVLDGNPYLFGQAIQKGNRSEFFELLDKEPFSKAVKETYTENIVQKGKRYIKFILKHVFKRKKW</sequence>
<evidence type="ECO:0000256" key="1">
    <source>
        <dbReference type="ARBA" id="ARBA00022723"/>
    </source>
</evidence>
<dbReference type="EMBL" id="VUNI01000032">
    <property type="protein sequence ID" value="MST75956.1"/>
    <property type="molecule type" value="Genomic_DNA"/>
</dbReference>
<evidence type="ECO:0000313" key="5">
    <source>
        <dbReference type="EMBL" id="MST75956.1"/>
    </source>
</evidence>
<feature type="domain" description="4Fe-4S ferredoxin-type" evidence="4">
    <location>
        <begin position="1"/>
        <end position="30"/>
    </location>
</feature>